<comment type="caution">
    <text evidence="4">The sequence shown here is derived from an EMBL/GenBank/DDBJ whole genome shotgun (WGS) entry which is preliminary data.</text>
</comment>
<dbReference type="GO" id="GO:0044232">
    <property type="term" value="C:organelle membrane contact site"/>
    <property type="evidence" value="ECO:0007669"/>
    <property type="project" value="TreeGrafter"/>
</dbReference>
<dbReference type="Gene3D" id="2.30.29.30">
    <property type="entry name" value="Pleckstrin-homology domain (PH domain)/Phosphotyrosine-binding domain (PTB)"/>
    <property type="match status" value="2"/>
</dbReference>
<gene>
    <name evidence="4" type="ORF">MMEN_LOCUS850</name>
</gene>
<dbReference type="GO" id="GO:2001256">
    <property type="term" value="P:regulation of store-operated calcium entry"/>
    <property type="evidence" value="ECO:0007669"/>
    <property type="project" value="TreeGrafter"/>
</dbReference>
<dbReference type="FunFam" id="2.30.29.30:FF:000086">
    <property type="entry name" value="GRAM domain-containing protein 2B isoform 2"/>
    <property type="match status" value="1"/>
</dbReference>
<dbReference type="PANTHER" id="PTHR46973:SF1">
    <property type="entry name" value="GRAM DOMAIN-CONTAINING PROTEIN 2A"/>
    <property type="match status" value="1"/>
</dbReference>
<dbReference type="OrthoDB" id="74360at2759"/>
<keyword evidence="2" id="KW-0812">Transmembrane</keyword>
<dbReference type="GO" id="GO:0061817">
    <property type="term" value="P:endoplasmic reticulum-plasma membrane tethering"/>
    <property type="evidence" value="ECO:0007669"/>
    <property type="project" value="TreeGrafter"/>
</dbReference>
<dbReference type="CDD" id="cd13220">
    <property type="entry name" value="PH-GRAM_GRAMDC"/>
    <property type="match status" value="2"/>
</dbReference>
<dbReference type="EMBL" id="CAJRST010000001">
    <property type="protein sequence ID" value="CAG5859458.1"/>
    <property type="molecule type" value="Genomic_DNA"/>
</dbReference>
<dbReference type="Pfam" id="PF02893">
    <property type="entry name" value="GRAM"/>
    <property type="match status" value="2"/>
</dbReference>
<dbReference type="GO" id="GO:0005546">
    <property type="term" value="F:phosphatidylinositol-4,5-bisphosphate binding"/>
    <property type="evidence" value="ECO:0007669"/>
    <property type="project" value="TreeGrafter"/>
</dbReference>
<keyword evidence="5" id="KW-1185">Reference proteome</keyword>
<dbReference type="SMART" id="SM00568">
    <property type="entry name" value="GRAM"/>
    <property type="match status" value="2"/>
</dbReference>
<proteinExistence type="predicted"/>
<keyword evidence="2" id="KW-0472">Membrane</keyword>
<name>A0A8S4A7I8_9TELE</name>
<evidence type="ECO:0000256" key="2">
    <source>
        <dbReference type="SAM" id="Phobius"/>
    </source>
</evidence>
<feature type="transmembrane region" description="Helical" evidence="2">
    <location>
        <begin position="566"/>
        <end position="586"/>
    </location>
</feature>
<protein>
    <submittedName>
        <fullName evidence="4">(Atlantic silverside) hypothetical protein</fullName>
    </submittedName>
</protein>
<feature type="compositionally biased region" description="Polar residues" evidence="1">
    <location>
        <begin position="510"/>
        <end position="526"/>
    </location>
</feature>
<feature type="region of interest" description="Disordered" evidence="1">
    <location>
        <begin position="1"/>
        <end position="25"/>
    </location>
</feature>
<feature type="compositionally biased region" description="Basic residues" evidence="1">
    <location>
        <begin position="1"/>
        <end position="10"/>
    </location>
</feature>
<organism evidence="4 5">
    <name type="scientific">Menidia menidia</name>
    <name type="common">Atlantic silverside</name>
    <dbReference type="NCBI Taxonomy" id="238744"/>
    <lineage>
        <taxon>Eukaryota</taxon>
        <taxon>Metazoa</taxon>
        <taxon>Chordata</taxon>
        <taxon>Craniata</taxon>
        <taxon>Vertebrata</taxon>
        <taxon>Euteleostomi</taxon>
        <taxon>Actinopterygii</taxon>
        <taxon>Neopterygii</taxon>
        <taxon>Teleostei</taxon>
        <taxon>Neoteleostei</taxon>
        <taxon>Acanthomorphata</taxon>
        <taxon>Ovalentaria</taxon>
        <taxon>Atherinomorphae</taxon>
        <taxon>Atheriniformes</taxon>
        <taxon>Atherinopsidae</taxon>
        <taxon>Menidiinae</taxon>
        <taxon>Menidia</taxon>
    </lineage>
</organism>
<dbReference type="InterPro" id="IPR004182">
    <property type="entry name" value="GRAM"/>
</dbReference>
<evidence type="ECO:0000256" key="1">
    <source>
        <dbReference type="SAM" id="MobiDB-lite"/>
    </source>
</evidence>
<dbReference type="Proteomes" id="UP000677803">
    <property type="component" value="Unassembled WGS sequence"/>
</dbReference>
<feature type="region of interest" description="Disordered" evidence="1">
    <location>
        <begin position="509"/>
        <end position="547"/>
    </location>
</feature>
<accession>A0A8S4A7I8</accession>
<evidence type="ECO:0000313" key="5">
    <source>
        <dbReference type="Proteomes" id="UP000677803"/>
    </source>
</evidence>
<feature type="compositionally biased region" description="Polar residues" evidence="1">
    <location>
        <begin position="11"/>
        <end position="22"/>
    </location>
</feature>
<dbReference type="InterPro" id="IPR011993">
    <property type="entry name" value="PH-like_dom_sf"/>
</dbReference>
<feature type="domain" description="GRAM" evidence="3">
    <location>
        <begin position="190"/>
        <end position="257"/>
    </location>
</feature>
<sequence length="608" mass="66442">MENVRKRRGNNLHSAPGPSQENEPPMKSQAFHFDLWFCLTVQNWILDFGRPIVMIILPLEWFPLNRPSAGDYFHMAYNVITPFLMLKSVVCAYVYALEPGEQCVSCSSLLQALDVRECVCEYGATVLSLVQSSRPLRERVASAATGDGGGGGGGGGGGVGGAGAVQGRSTKELLMTLPCPSAQTVSKYNSQYHKLFPCVPKDEILMKVYSCALLRDILLQGRLYISRNWLCFYANLFGKDIKVAVPVFSVRLVKKHKTAGLVPNGLAITTDTGQKALDVRECVCEYGATVLSLVQSSRPLRDRVASAATGDGGGGGGGGGGGVGGAGAVQGRSTKELLMTLPCPSAQTVSKYNSQYHKLFPCVPKDEILMKVYSCALLRDILLQGRLYISRNWLCFYANLFGKDIKVAVPVFSVRLVKKHKTAGLVPNGLAITTDTGQKYVFVSLLSRDSVYDVLRRICTHLQVNGKSLSLKQFMEEPTLSLDEFPTPDEFPVVDEFPSVLKWRRKPSVGSVSSSLPDLLGNSSSGLGAPDTPFKSEQPLEERGLQTDRGLLSEPVAELGQMEYQLLKFFTLLIILLILSSCYLAFRVCSLEQQLSFLNNPNLPLRER</sequence>
<evidence type="ECO:0000313" key="4">
    <source>
        <dbReference type="EMBL" id="CAG5859458.1"/>
    </source>
</evidence>
<dbReference type="InterPro" id="IPR042624">
    <property type="entry name" value="RAMD2A"/>
</dbReference>
<keyword evidence="2" id="KW-1133">Transmembrane helix</keyword>
<feature type="domain" description="GRAM" evidence="3">
    <location>
        <begin position="354"/>
        <end position="421"/>
    </location>
</feature>
<dbReference type="InterPro" id="IPR029255">
    <property type="entry name" value="CLN6"/>
</dbReference>
<dbReference type="AlphaFoldDB" id="A0A8S4A7I8"/>
<dbReference type="Pfam" id="PF15156">
    <property type="entry name" value="CLN6"/>
    <property type="match status" value="1"/>
</dbReference>
<reference evidence="4" key="1">
    <citation type="submission" date="2021-05" db="EMBL/GenBank/DDBJ databases">
        <authorList>
            <person name="Tigano A."/>
        </authorList>
    </citation>
    <scope>NUCLEOTIDE SEQUENCE</scope>
</reference>
<dbReference type="PANTHER" id="PTHR46973">
    <property type="entry name" value="GRAM DOMAIN-CONTAINING PROTEIN 2A"/>
    <property type="match status" value="1"/>
</dbReference>
<evidence type="ECO:0000259" key="3">
    <source>
        <dbReference type="SMART" id="SM00568"/>
    </source>
</evidence>
<dbReference type="GO" id="GO:0005789">
    <property type="term" value="C:endoplasmic reticulum membrane"/>
    <property type="evidence" value="ECO:0007669"/>
    <property type="project" value="TreeGrafter"/>
</dbReference>